<sequence>MSQLRLLMDAADTASAHARALHSDVAFRRVLRDRNPPLMTFKGQISRLPHLIEQELAAYNLMLSALPRLLQLGAQGDPARKEVADEFAEPRFTLTLQLVLSEYAQKERRAELAVSGSGGYQGGDASSLEVESDAMMPVLINVLTALESANDGYLRRNMAWILPSLCDLIRCRRPEVRAGLHRIMMTKMSPVLVHGDVLGS</sequence>
<dbReference type="Pfam" id="PF20252">
    <property type="entry name" value="BIG2_C"/>
    <property type="match status" value="1"/>
</dbReference>
<name>A0A7S2FRD0_9STRA</name>
<proteinExistence type="predicted"/>
<gene>
    <name evidence="2" type="ORF">FPAR1323_LOCUS6427</name>
</gene>
<reference evidence="2" key="1">
    <citation type="submission" date="2021-01" db="EMBL/GenBank/DDBJ databases">
        <authorList>
            <person name="Corre E."/>
            <person name="Pelletier E."/>
            <person name="Niang G."/>
            <person name="Scheremetjew M."/>
            <person name="Finn R."/>
            <person name="Kale V."/>
            <person name="Holt S."/>
            <person name="Cochrane G."/>
            <person name="Meng A."/>
            <person name="Brown T."/>
            <person name="Cohen L."/>
        </authorList>
    </citation>
    <scope>NUCLEOTIDE SEQUENCE</scope>
    <source>
        <strain evidence="2">RCC1693</strain>
    </source>
</reference>
<accession>A0A7S2FRD0</accession>
<organism evidence="2">
    <name type="scientific">Florenciella parvula</name>
    <dbReference type="NCBI Taxonomy" id="236787"/>
    <lineage>
        <taxon>Eukaryota</taxon>
        <taxon>Sar</taxon>
        <taxon>Stramenopiles</taxon>
        <taxon>Ochrophyta</taxon>
        <taxon>Dictyochophyceae</taxon>
        <taxon>Florenciellales</taxon>
        <taxon>Florenciella</taxon>
    </lineage>
</organism>
<protein>
    <recommendedName>
        <fullName evidence="1">Sec7/BIG1-like C-terminal domain-containing protein</fullName>
    </recommendedName>
</protein>
<dbReference type="AlphaFoldDB" id="A0A7S2FRD0"/>
<dbReference type="InterPro" id="IPR046455">
    <property type="entry name" value="Sec7/BIG1-like_C"/>
</dbReference>
<feature type="domain" description="Sec7/BIG1-like C-terminal" evidence="1">
    <location>
        <begin position="2"/>
        <end position="184"/>
    </location>
</feature>
<evidence type="ECO:0000259" key="1">
    <source>
        <dbReference type="Pfam" id="PF20252"/>
    </source>
</evidence>
<evidence type="ECO:0000313" key="2">
    <source>
        <dbReference type="EMBL" id="CAD9406947.1"/>
    </source>
</evidence>
<dbReference type="EMBL" id="HBGT01011811">
    <property type="protein sequence ID" value="CAD9406947.1"/>
    <property type="molecule type" value="Transcribed_RNA"/>
</dbReference>